<evidence type="ECO:0000259" key="9">
    <source>
        <dbReference type="Pfam" id="PF01490"/>
    </source>
</evidence>
<accession>A0AAN9FHK5</accession>
<evidence type="ECO:0000256" key="6">
    <source>
        <dbReference type="ARBA" id="ARBA00023136"/>
    </source>
</evidence>
<dbReference type="InterPro" id="IPR013057">
    <property type="entry name" value="AA_transpt_TM"/>
</dbReference>
<sequence>MKHHSESNSITQVVTPLLPPPPPDCDYENTQQEDPIPQDGSISGAVFNISTTMVGAGIMSIPATMKVLGIIPGFLVIVLVALITDITVEFMLRCTSSGKSITYAGMVGESFGPLGSLAVKICVIITNLGVLIIYLIILGDVLCGNESKGITHLGILQEWFGIHWWTSRAFALLIVTLFIMLPLAMFRRVDSLRYSSAISIMLALVFVVICSSMAFYALWCGKTQSLRILPDFSKVTVLDLFTTVPVFVTGFGFHVNVHPIRAELGKPGDMNWAVRISLMISVAIYFAIGFFGYLLFGDSIMADMLVNFDHSSNTHAGRFLNDIVRLSYALHIALVYPIMNYSLRANIDELVFSNENRPALALDTPRFVSLTLSLQALTYLVAVAIPNIWYFFQFLGSTTIVCISFIFPASIILRDMHGISTRKDQVMAIVVLILAVGTSAIAIWSNFYSSTADQS</sequence>
<evidence type="ECO:0000256" key="4">
    <source>
        <dbReference type="ARBA" id="ARBA00022970"/>
    </source>
</evidence>
<feature type="transmembrane region" description="Helical" evidence="8">
    <location>
        <begin position="367"/>
        <end position="385"/>
    </location>
</feature>
<evidence type="ECO:0000256" key="7">
    <source>
        <dbReference type="SAM" id="MobiDB-lite"/>
    </source>
</evidence>
<keyword evidence="3 8" id="KW-0812">Transmembrane</keyword>
<reference evidence="10 11" key="1">
    <citation type="submission" date="2024-01" db="EMBL/GenBank/DDBJ databases">
        <title>The genomes of 5 underutilized Papilionoideae crops provide insights into root nodulation and disease resistanc.</title>
        <authorList>
            <person name="Yuan L."/>
        </authorList>
    </citation>
    <scope>NUCLEOTIDE SEQUENCE [LARGE SCALE GENOMIC DNA]</scope>
    <source>
        <strain evidence="10">ZHUSHIDOU_FW_LH</strain>
        <tissue evidence="10">Leaf</tissue>
    </source>
</reference>
<gene>
    <name evidence="10" type="ORF">RIF29_17588</name>
</gene>
<evidence type="ECO:0000256" key="5">
    <source>
        <dbReference type="ARBA" id="ARBA00022989"/>
    </source>
</evidence>
<keyword evidence="4" id="KW-0029">Amino-acid transport</keyword>
<dbReference type="Proteomes" id="UP001372338">
    <property type="component" value="Unassembled WGS sequence"/>
</dbReference>
<evidence type="ECO:0000256" key="3">
    <source>
        <dbReference type="ARBA" id="ARBA00022692"/>
    </source>
</evidence>
<dbReference type="Pfam" id="PF01490">
    <property type="entry name" value="Aa_trans"/>
    <property type="match status" value="1"/>
</dbReference>
<feature type="transmembrane region" description="Helical" evidence="8">
    <location>
        <begin position="113"/>
        <end position="137"/>
    </location>
</feature>
<dbReference type="EMBL" id="JAYWIO010000003">
    <property type="protein sequence ID" value="KAK7276449.1"/>
    <property type="molecule type" value="Genomic_DNA"/>
</dbReference>
<feature type="transmembrane region" description="Helical" evidence="8">
    <location>
        <begin position="425"/>
        <end position="447"/>
    </location>
</feature>
<evidence type="ECO:0000256" key="8">
    <source>
        <dbReference type="SAM" id="Phobius"/>
    </source>
</evidence>
<feature type="domain" description="Amino acid transporter transmembrane" evidence="9">
    <location>
        <begin position="40"/>
        <end position="434"/>
    </location>
</feature>
<dbReference type="GO" id="GO:0031090">
    <property type="term" value="C:organelle membrane"/>
    <property type="evidence" value="ECO:0007669"/>
    <property type="project" value="UniProtKB-ARBA"/>
</dbReference>
<feature type="transmembrane region" description="Helical" evidence="8">
    <location>
        <begin position="391"/>
        <end position="413"/>
    </location>
</feature>
<feature type="transmembrane region" description="Helical" evidence="8">
    <location>
        <begin position="272"/>
        <end position="296"/>
    </location>
</feature>
<dbReference type="PANTHER" id="PTHR22950">
    <property type="entry name" value="AMINO ACID TRANSPORTER"/>
    <property type="match status" value="1"/>
</dbReference>
<feature type="transmembrane region" description="Helical" evidence="8">
    <location>
        <begin position="169"/>
        <end position="186"/>
    </location>
</feature>
<feature type="transmembrane region" description="Helical" evidence="8">
    <location>
        <begin position="239"/>
        <end position="260"/>
    </location>
</feature>
<evidence type="ECO:0000313" key="10">
    <source>
        <dbReference type="EMBL" id="KAK7276449.1"/>
    </source>
</evidence>
<dbReference type="PANTHER" id="PTHR22950:SF289">
    <property type="entry name" value="AMINO ACID TRANSPORTER AVT6C-LIKE"/>
    <property type="match status" value="1"/>
</dbReference>
<protein>
    <recommendedName>
        <fullName evidence="9">Amino acid transporter transmembrane domain-containing protein</fullName>
    </recommendedName>
</protein>
<proteinExistence type="predicted"/>
<evidence type="ECO:0000256" key="1">
    <source>
        <dbReference type="ARBA" id="ARBA00004141"/>
    </source>
</evidence>
<organism evidence="10 11">
    <name type="scientific">Crotalaria pallida</name>
    <name type="common">Smooth rattlebox</name>
    <name type="synonym">Crotalaria striata</name>
    <dbReference type="NCBI Taxonomy" id="3830"/>
    <lineage>
        <taxon>Eukaryota</taxon>
        <taxon>Viridiplantae</taxon>
        <taxon>Streptophyta</taxon>
        <taxon>Embryophyta</taxon>
        <taxon>Tracheophyta</taxon>
        <taxon>Spermatophyta</taxon>
        <taxon>Magnoliopsida</taxon>
        <taxon>eudicotyledons</taxon>
        <taxon>Gunneridae</taxon>
        <taxon>Pentapetalae</taxon>
        <taxon>rosids</taxon>
        <taxon>fabids</taxon>
        <taxon>Fabales</taxon>
        <taxon>Fabaceae</taxon>
        <taxon>Papilionoideae</taxon>
        <taxon>50 kb inversion clade</taxon>
        <taxon>genistoids sensu lato</taxon>
        <taxon>core genistoids</taxon>
        <taxon>Crotalarieae</taxon>
        <taxon>Crotalaria</taxon>
    </lineage>
</organism>
<feature type="transmembrane region" description="Helical" evidence="8">
    <location>
        <begin position="70"/>
        <end position="92"/>
    </location>
</feature>
<feature type="transmembrane region" description="Helical" evidence="8">
    <location>
        <begin position="328"/>
        <end position="347"/>
    </location>
</feature>
<keyword evidence="6 8" id="KW-0472">Membrane</keyword>
<dbReference type="GO" id="GO:0015179">
    <property type="term" value="F:L-amino acid transmembrane transporter activity"/>
    <property type="evidence" value="ECO:0007669"/>
    <property type="project" value="TreeGrafter"/>
</dbReference>
<dbReference type="AlphaFoldDB" id="A0AAN9FHK5"/>
<keyword evidence="11" id="KW-1185">Reference proteome</keyword>
<keyword evidence="2" id="KW-0813">Transport</keyword>
<comment type="subcellular location">
    <subcellularLocation>
        <location evidence="1">Membrane</location>
        <topology evidence="1">Multi-pass membrane protein</topology>
    </subcellularLocation>
</comment>
<feature type="region of interest" description="Disordered" evidence="7">
    <location>
        <begin position="1"/>
        <end position="34"/>
    </location>
</feature>
<feature type="transmembrane region" description="Helical" evidence="8">
    <location>
        <begin position="198"/>
        <end position="219"/>
    </location>
</feature>
<evidence type="ECO:0000256" key="2">
    <source>
        <dbReference type="ARBA" id="ARBA00022448"/>
    </source>
</evidence>
<keyword evidence="5 8" id="KW-1133">Transmembrane helix</keyword>
<name>A0AAN9FHK5_CROPI</name>
<evidence type="ECO:0000313" key="11">
    <source>
        <dbReference type="Proteomes" id="UP001372338"/>
    </source>
</evidence>
<comment type="caution">
    <text evidence="10">The sequence shown here is derived from an EMBL/GenBank/DDBJ whole genome shotgun (WGS) entry which is preliminary data.</text>
</comment>